<name>A0A8G2FBV6_ACIRU</name>
<dbReference type="Proteomes" id="UP000186308">
    <property type="component" value="Unassembled WGS sequence"/>
</dbReference>
<keyword evidence="2" id="KW-1185">Reference proteome</keyword>
<protein>
    <submittedName>
        <fullName evidence="1">Uncharacterized protein</fullName>
    </submittedName>
</protein>
<dbReference type="RefSeq" id="WP_051657424.1">
    <property type="nucleotide sequence ID" value="NZ_DAOMCH010000029.1"/>
</dbReference>
<gene>
    <name evidence="1" type="ORF">SAMN05421828_101210</name>
</gene>
<sequence length="101" mass="11251">MLSRVLPAKFNRTMLAAATAALVGATMAIPQSAYAWWGGPRFGIGISIPLVVPAPRVYYPPPPAYAYYGPPPAYYRPPPRVWIPPHRNWAGAWVPGHWVWR</sequence>
<dbReference type="EMBL" id="FTNE01000001">
    <property type="protein sequence ID" value="SIQ08519.1"/>
    <property type="molecule type" value="Genomic_DNA"/>
</dbReference>
<accession>A0A8G2FBV6</accession>
<comment type="caution">
    <text evidence="1">The sequence shown here is derived from an EMBL/GenBank/DDBJ whole genome shotgun (WGS) entry which is preliminary data.</text>
</comment>
<dbReference type="AlphaFoldDB" id="A0A8G2FBV6"/>
<organism evidence="1 2">
    <name type="scientific">Acidiphilium rubrum</name>
    <dbReference type="NCBI Taxonomy" id="526"/>
    <lineage>
        <taxon>Bacteria</taxon>
        <taxon>Pseudomonadati</taxon>
        <taxon>Pseudomonadota</taxon>
        <taxon>Alphaproteobacteria</taxon>
        <taxon>Acetobacterales</taxon>
        <taxon>Acidocellaceae</taxon>
        <taxon>Acidiphilium</taxon>
    </lineage>
</organism>
<proteinExistence type="predicted"/>
<reference evidence="1 2" key="1">
    <citation type="submission" date="2017-01" db="EMBL/GenBank/DDBJ databases">
        <authorList>
            <person name="Varghese N."/>
            <person name="Submissions S."/>
        </authorList>
    </citation>
    <scope>NUCLEOTIDE SEQUENCE [LARGE SCALE GENOMIC DNA]</scope>
    <source>
        <strain evidence="1 2">ATCC 35905</strain>
    </source>
</reference>
<evidence type="ECO:0000313" key="1">
    <source>
        <dbReference type="EMBL" id="SIQ08519.1"/>
    </source>
</evidence>
<evidence type="ECO:0000313" key="2">
    <source>
        <dbReference type="Proteomes" id="UP000186308"/>
    </source>
</evidence>